<dbReference type="AlphaFoldDB" id="A0A1G9V9X2"/>
<dbReference type="Proteomes" id="UP000199341">
    <property type="component" value="Unassembled WGS sequence"/>
</dbReference>
<keyword evidence="2" id="KW-1185">Reference proteome</keyword>
<dbReference type="EMBL" id="FNIE01000001">
    <property type="protein sequence ID" value="SDM68880.1"/>
    <property type="molecule type" value="Genomic_DNA"/>
</dbReference>
<name>A0A1G9V9X2_9ACTN</name>
<reference evidence="1 2" key="1">
    <citation type="submission" date="2016-10" db="EMBL/GenBank/DDBJ databases">
        <authorList>
            <person name="de Groot N.N."/>
        </authorList>
    </citation>
    <scope>NUCLEOTIDE SEQUENCE [LARGE SCALE GENOMIC DNA]</scope>
    <source>
        <strain evidence="1 2">CGMCC 4.2022</strain>
    </source>
</reference>
<dbReference type="STRING" id="310781.SAMN05216259_101188"/>
<proteinExistence type="predicted"/>
<evidence type="ECO:0000313" key="2">
    <source>
        <dbReference type="Proteomes" id="UP000199341"/>
    </source>
</evidence>
<evidence type="ECO:0000313" key="1">
    <source>
        <dbReference type="EMBL" id="SDM68880.1"/>
    </source>
</evidence>
<accession>A0A1G9V9X2</accession>
<protein>
    <submittedName>
        <fullName evidence="1">Uncharacterized protein</fullName>
    </submittedName>
</protein>
<organism evidence="1 2">
    <name type="scientific">Actinacidiphila guanduensis</name>
    <dbReference type="NCBI Taxonomy" id="310781"/>
    <lineage>
        <taxon>Bacteria</taxon>
        <taxon>Bacillati</taxon>
        <taxon>Actinomycetota</taxon>
        <taxon>Actinomycetes</taxon>
        <taxon>Kitasatosporales</taxon>
        <taxon>Streptomycetaceae</taxon>
        <taxon>Actinacidiphila</taxon>
    </lineage>
</organism>
<gene>
    <name evidence="1" type="ORF">SAMN05216259_101188</name>
</gene>
<sequence length="234" mass="25618">MATDVWVVLDERQRLRWMFAPFECVGPLEFGMTHEQAEAAVDGMLQAALREGPSGNEVRADYWLAQRPDAGFSGPAVTVYYDRAIGLAGIAVNALRGPQVTLDGMGLVGQVPSRLEDQFTDYLETHNKDLRYSQCADPCSAQLGLVLRAQRAGDLVLSRPVMVAEGWADRCWDTTGAASPNRSGRPSSGECQPIPSDCLARGSPLCPQRPSISSISPFQFHWCRIPTTFACWGR</sequence>
<dbReference type="RefSeq" id="WP_245771130.1">
    <property type="nucleotide sequence ID" value="NZ_FNIE01000001.1"/>
</dbReference>